<evidence type="ECO:0000313" key="2">
    <source>
        <dbReference type="EMBL" id="GFC76244.1"/>
    </source>
</evidence>
<feature type="compositionally biased region" description="Basic and acidic residues" evidence="1">
    <location>
        <begin position="7"/>
        <end position="21"/>
    </location>
</feature>
<dbReference type="EMBL" id="BKCJ011055362">
    <property type="protein sequence ID" value="GFC76244.1"/>
    <property type="molecule type" value="Genomic_DNA"/>
</dbReference>
<feature type="region of interest" description="Disordered" evidence="1">
    <location>
        <begin position="98"/>
        <end position="134"/>
    </location>
</feature>
<sequence length="204" mass="21499">HYGSKDAQLKRPRLGEPAHGRREGRRGRVPVGPGGRLHRPHPAQAPVADCGVPHYCGVLPGHSAVQRVLPGAAFAAGSWVYAVGICAVLPAAGRGGARHSGAGYRPRPSPGRGHFGRARSQRGRHEGTAGQPQHPGFYHRDGFVSLCQCRDAAAAGPENGLGRPKKLVAVFVGRYHHCAGRDGVRGQVRGVGLRKWPQKSAADG</sequence>
<proteinExistence type="predicted"/>
<feature type="non-terminal residue" evidence="2">
    <location>
        <position position="1"/>
    </location>
</feature>
<name>A0A699QST4_TANCI</name>
<feature type="region of interest" description="Disordered" evidence="1">
    <location>
        <begin position="1"/>
        <end position="40"/>
    </location>
</feature>
<reference evidence="2" key="1">
    <citation type="journal article" date="2019" name="Sci. Rep.">
        <title>Draft genome of Tanacetum cinerariifolium, the natural source of mosquito coil.</title>
        <authorList>
            <person name="Yamashiro T."/>
            <person name="Shiraishi A."/>
            <person name="Satake H."/>
            <person name="Nakayama K."/>
        </authorList>
    </citation>
    <scope>NUCLEOTIDE SEQUENCE</scope>
</reference>
<accession>A0A699QST4</accession>
<protein>
    <submittedName>
        <fullName evidence="2">Uncharacterized protein</fullName>
    </submittedName>
</protein>
<comment type="caution">
    <text evidence="2">The sequence shown here is derived from an EMBL/GenBank/DDBJ whole genome shotgun (WGS) entry which is preliminary data.</text>
</comment>
<feature type="non-terminal residue" evidence="2">
    <location>
        <position position="204"/>
    </location>
</feature>
<dbReference type="AlphaFoldDB" id="A0A699QST4"/>
<organism evidence="2">
    <name type="scientific">Tanacetum cinerariifolium</name>
    <name type="common">Dalmatian daisy</name>
    <name type="synonym">Chrysanthemum cinerariifolium</name>
    <dbReference type="NCBI Taxonomy" id="118510"/>
    <lineage>
        <taxon>Eukaryota</taxon>
        <taxon>Viridiplantae</taxon>
        <taxon>Streptophyta</taxon>
        <taxon>Embryophyta</taxon>
        <taxon>Tracheophyta</taxon>
        <taxon>Spermatophyta</taxon>
        <taxon>Magnoliopsida</taxon>
        <taxon>eudicotyledons</taxon>
        <taxon>Gunneridae</taxon>
        <taxon>Pentapetalae</taxon>
        <taxon>asterids</taxon>
        <taxon>campanulids</taxon>
        <taxon>Asterales</taxon>
        <taxon>Asteraceae</taxon>
        <taxon>Asteroideae</taxon>
        <taxon>Anthemideae</taxon>
        <taxon>Anthemidinae</taxon>
        <taxon>Tanacetum</taxon>
    </lineage>
</organism>
<evidence type="ECO:0000256" key="1">
    <source>
        <dbReference type="SAM" id="MobiDB-lite"/>
    </source>
</evidence>
<gene>
    <name evidence="2" type="ORF">Tci_848214</name>
</gene>